<keyword evidence="2" id="KW-0805">Transcription regulation</keyword>
<keyword evidence="4" id="KW-0804">Transcription</keyword>
<dbReference type="GO" id="GO:0003677">
    <property type="term" value="F:DNA binding"/>
    <property type="evidence" value="ECO:0007669"/>
    <property type="project" value="UniProtKB-KW"/>
</dbReference>
<evidence type="ECO:0000256" key="6">
    <source>
        <dbReference type="SAM" id="MobiDB-lite"/>
    </source>
</evidence>
<evidence type="ECO:0000313" key="9">
    <source>
        <dbReference type="EMBL" id="KAH7120579.1"/>
    </source>
</evidence>
<evidence type="ECO:0000259" key="8">
    <source>
        <dbReference type="PROSITE" id="PS50048"/>
    </source>
</evidence>
<feature type="compositionally biased region" description="Gly residues" evidence="6">
    <location>
        <begin position="89"/>
        <end position="99"/>
    </location>
</feature>
<dbReference type="InterPro" id="IPR013700">
    <property type="entry name" value="AflR"/>
</dbReference>
<feature type="signal peptide" evidence="7">
    <location>
        <begin position="1"/>
        <end position="22"/>
    </location>
</feature>
<dbReference type="Gene3D" id="4.10.240.10">
    <property type="entry name" value="Zn(2)-C6 fungal-type DNA-binding domain"/>
    <property type="match status" value="1"/>
</dbReference>
<evidence type="ECO:0000256" key="1">
    <source>
        <dbReference type="ARBA" id="ARBA00022723"/>
    </source>
</evidence>
<dbReference type="Pfam" id="PF08493">
    <property type="entry name" value="AflR"/>
    <property type="match status" value="1"/>
</dbReference>
<dbReference type="GO" id="GO:0008270">
    <property type="term" value="F:zinc ion binding"/>
    <property type="evidence" value="ECO:0007669"/>
    <property type="project" value="InterPro"/>
</dbReference>
<dbReference type="PRINTS" id="PR00755">
    <property type="entry name" value="AFLATOXINBRP"/>
</dbReference>
<keyword evidence="10" id="KW-1185">Reference proteome</keyword>
<dbReference type="AlphaFoldDB" id="A0A9P9DJY1"/>
<proteinExistence type="predicted"/>
<evidence type="ECO:0000256" key="2">
    <source>
        <dbReference type="ARBA" id="ARBA00023015"/>
    </source>
</evidence>
<dbReference type="SMART" id="SM00066">
    <property type="entry name" value="GAL4"/>
    <property type="match status" value="1"/>
</dbReference>
<feature type="chain" id="PRO_5040190814" description="Zn(2)-C6 fungal-type domain-containing protein" evidence="7">
    <location>
        <begin position="23"/>
        <end position="437"/>
    </location>
</feature>
<dbReference type="PANTHER" id="PTHR31069">
    <property type="entry name" value="OLEATE-ACTIVATED TRANSCRIPTION FACTOR 1-RELATED"/>
    <property type="match status" value="1"/>
</dbReference>
<dbReference type="CDD" id="cd00067">
    <property type="entry name" value="GAL4"/>
    <property type="match status" value="1"/>
</dbReference>
<keyword evidence="5" id="KW-0539">Nucleus</keyword>
<dbReference type="GO" id="GO:0005634">
    <property type="term" value="C:nucleus"/>
    <property type="evidence" value="ECO:0007669"/>
    <property type="project" value="InterPro"/>
</dbReference>
<dbReference type="InterPro" id="IPR001138">
    <property type="entry name" value="Zn2Cys6_DnaBD"/>
</dbReference>
<feature type="domain" description="Zn(2)-C6 fungal-type" evidence="8">
    <location>
        <begin position="34"/>
        <end position="64"/>
    </location>
</feature>
<sequence length="437" mass="46841">MGRRRSCVIPLIVSHSVGSIMAANPPKRPKLRTSCDQCGSAKVKCDRGQPDCARCVSHGRTCVYGVSRKMGKPPRVKLRYPSPSRSPGGAAGGGGGGGVRKIERSLGVAESAFDRPPAGVADAMAAWDAMDESAAGIDLDALGGFFNDLNGQFSPHSPSFNLGEWAYTDQFSHHLSPCPPLGTFPTPESTEWGSYPSTEASTAQATAHQSPSDASPRSERIAIGFSGHDCPRAAYDILRNLSFPNHANHSASPLTSTPAPTSLHMGIQVPLDHVLRLNSEASERLGPLLSCPCARSPNLAFLYASIISKILLWYQQAAGYTHSASWAHPAPEYPSGSEHMSGPYTTGMAVAPAKMAIGSFNVDDLRIQTALKIQLLSGEMGRASRLIDQFTSLSAESLDESHSGSVDRLYQSLHSWLRGEHLRIANMMRLKLRELNP</sequence>
<dbReference type="InterPro" id="IPR036864">
    <property type="entry name" value="Zn2-C6_fun-type_DNA-bd_sf"/>
</dbReference>
<organism evidence="9 10">
    <name type="scientific">Dactylonectria macrodidyma</name>
    <dbReference type="NCBI Taxonomy" id="307937"/>
    <lineage>
        <taxon>Eukaryota</taxon>
        <taxon>Fungi</taxon>
        <taxon>Dikarya</taxon>
        <taxon>Ascomycota</taxon>
        <taxon>Pezizomycotina</taxon>
        <taxon>Sordariomycetes</taxon>
        <taxon>Hypocreomycetidae</taxon>
        <taxon>Hypocreales</taxon>
        <taxon>Nectriaceae</taxon>
        <taxon>Dactylonectria</taxon>
    </lineage>
</organism>
<keyword evidence="7" id="KW-0732">Signal</keyword>
<dbReference type="GO" id="GO:0000981">
    <property type="term" value="F:DNA-binding transcription factor activity, RNA polymerase II-specific"/>
    <property type="evidence" value="ECO:0007669"/>
    <property type="project" value="InterPro"/>
</dbReference>
<feature type="compositionally biased region" description="Polar residues" evidence="6">
    <location>
        <begin position="186"/>
        <end position="215"/>
    </location>
</feature>
<protein>
    <recommendedName>
        <fullName evidence="8">Zn(2)-C6 fungal-type domain-containing protein</fullName>
    </recommendedName>
</protein>
<dbReference type="Proteomes" id="UP000738349">
    <property type="component" value="Unassembled WGS sequence"/>
</dbReference>
<dbReference type="EMBL" id="JAGMUV010000025">
    <property type="protein sequence ID" value="KAH7120579.1"/>
    <property type="molecule type" value="Genomic_DNA"/>
</dbReference>
<gene>
    <name evidence="9" type="ORF">EDB81DRAFT_814427</name>
</gene>
<evidence type="ECO:0000313" key="10">
    <source>
        <dbReference type="Proteomes" id="UP000738349"/>
    </source>
</evidence>
<evidence type="ECO:0000256" key="5">
    <source>
        <dbReference type="ARBA" id="ARBA00023242"/>
    </source>
</evidence>
<evidence type="ECO:0000256" key="3">
    <source>
        <dbReference type="ARBA" id="ARBA00023125"/>
    </source>
</evidence>
<keyword evidence="3" id="KW-0238">DNA-binding</keyword>
<feature type="region of interest" description="Disordered" evidence="6">
    <location>
        <begin position="184"/>
        <end position="217"/>
    </location>
</feature>
<accession>A0A9P9DJY1</accession>
<feature type="region of interest" description="Disordered" evidence="6">
    <location>
        <begin position="73"/>
        <end position="101"/>
    </location>
</feature>
<dbReference type="Pfam" id="PF00172">
    <property type="entry name" value="Zn_clus"/>
    <property type="match status" value="1"/>
</dbReference>
<dbReference type="PANTHER" id="PTHR31069:SF31">
    <property type="entry name" value="MONODICTYPHENONE CLUSTER TRANSCRIPTION FACTOR-RELATED"/>
    <property type="match status" value="1"/>
</dbReference>
<comment type="caution">
    <text evidence="9">The sequence shown here is derived from an EMBL/GenBank/DDBJ whole genome shotgun (WGS) entry which is preliminary data.</text>
</comment>
<dbReference type="SUPFAM" id="SSF57701">
    <property type="entry name" value="Zn2/Cys6 DNA-binding domain"/>
    <property type="match status" value="1"/>
</dbReference>
<dbReference type="PROSITE" id="PS50048">
    <property type="entry name" value="ZN2_CY6_FUNGAL_2"/>
    <property type="match status" value="1"/>
</dbReference>
<evidence type="ECO:0000256" key="4">
    <source>
        <dbReference type="ARBA" id="ARBA00023163"/>
    </source>
</evidence>
<dbReference type="InterPro" id="IPR050675">
    <property type="entry name" value="OAF3"/>
</dbReference>
<keyword evidence="1" id="KW-0479">Metal-binding</keyword>
<dbReference type="GO" id="GO:0045122">
    <property type="term" value="P:aflatoxin biosynthetic process"/>
    <property type="evidence" value="ECO:0007669"/>
    <property type="project" value="InterPro"/>
</dbReference>
<dbReference type="OrthoDB" id="2328572at2759"/>
<evidence type="ECO:0000256" key="7">
    <source>
        <dbReference type="SAM" id="SignalP"/>
    </source>
</evidence>
<reference evidence="9" key="1">
    <citation type="journal article" date="2021" name="Nat. Commun.">
        <title>Genetic determinants of endophytism in the Arabidopsis root mycobiome.</title>
        <authorList>
            <person name="Mesny F."/>
            <person name="Miyauchi S."/>
            <person name="Thiergart T."/>
            <person name="Pickel B."/>
            <person name="Atanasova L."/>
            <person name="Karlsson M."/>
            <person name="Huettel B."/>
            <person name="Barry K.W."/>
            <person name="Haridas S."/>
            <person name="Chen C."/>
            <person name="Bauer D."/>
            <person name="Andreopoulos W."/>
            <person name="Pangilinan J."/>
            <person name="LaButti K."/>
            <person name="Riley R."/>
            <person name="Lipzen A."/>
            <person name="Clum A."/>
            <person name="Drula E."/>
            <person name="Henrissat B."/>
            <person name="Kohler A."/>
            <person name="Grigoriev I.V."/>
            <person name="Martin F.M."/>
            <person name="Hacquard S."/>
        </authorList>
    </citation>
    <scope>NUCLEOTIDE SEQUENCE</scope>
    <source>
        <strain evidence="9">MPI-CAGE-AT-0147</strain>
    </source>
</reference>
<name>A0A9P9DJY1_9HYPO</name>